<gene>
    <name evidence="2" type="ORF">B8W66_22260</name>
</gene>
<evidence type="ECO:0000256" key="1">
    <source>
        <dbReference type="SAM" id="MobiDB-lite"/>
    </source>
</evidence>
<feature type="non-terminal residue" evidence="2">
    <location>
        <position position="61"/>
    </location>
</feature>
<organism evidence="2 3">
    <name type="scientific">Mycobacterium decipiens</name>
    <dbReference type="NCBI Taxonomy" id="1430326"/>
    <lineage>
        <taxon>Bacteria</taxon>
        <taxon>Bacillati</taxon>
        <taxon>Actinomycetota</taxon>
        <taxon>Actinomycetes</taxon>
        <taxon>Mycobacteriales</taxon>
        <taxon>Mycobacteriaceae</taxon>
        <taxon>Mycobacterium</taxon>
    </lineage>
</organism>
<accession>A0A1X2LP55</accession>
<dbReference type="EMBL" id="NCXP01000050">
    <property type="protein sequence ID" value="OSC36863.1"/>
    <property type="molecule type" value="Genomic_DNA"/>
</dbReference>
<evidence type="ECO:0000313" key="3">
    <source>
        <dbReference type="Proteomes" id="UP000193247"/>
    </source>
</evidence>
<proteinExistence type="predicted"/>
<dbReference type="Proteomes" id="UP000193247">
    <property type="component" value="Unassembled WGS sequence"/>
</dbReference>
<comment type="caution">
    <text evidence="2">The sequence shown here is derived from an EMBL/GenBank/DDBJ whole genome shotgun (WGS) entry which is preliminary data.</text>
</comment>
<feature type="compositionally biased region" description="Basic residues" evidence="1">
    <location>
        <begin position="23"/>
        <end position="54"/>
    </location>
</feature>
<keyword evidence="3" id="KW-1185">Reference proteome</keyword>
<dbReference type="AlphaFoldDB" id="A0A1X2LP55"/>
<reference evidence="2 3" key="1">
    <citation type="submission" date="2017-04" db="EMBL/GenBank/DDBJ databases">
        <title>The new phylogeny of genus Mycobacterium.</title>
        <authorList>
            <person name="Tortoli E."/>
            <person name="Trovato A."/>
            <person name="Cirillo D.M."/>
        </authorList>
    </citation>
    <scope>NUCLEOTIDE SEQUENCE [LARGE SCALE GENOMIC DNA]</scope>
    <source>
        <strain evidence="2 3">TBL 1200985</strain>
    </source>
</reference>
<evidence type="ECO:0000313" key="2">
    <source>
        <dbReference type="EMBL" id="OSC36863.1"/>
    </source>
</evidence>
<feature type="region of interest" description="Disordered" evidence="1">
    <location>
        <begin position="1"/>
        <end position="61"/>
    </location>
</feature>
<name>A0A1X2LP55_9MYCO</name>
<sequence>MATAVTADPVGWTRPVVTAGRPARQHQRPRRYRTGRPPPRYHRPGPHPPFRRYRTCPTANR</sequence>
<protein>
    <submittedName>
        <fullName evidence="2">Uncharacterized protein</fullName>
    </submittedName>
</protein>